<dbReference type="Proteomes" id="UP000003880">
    <property type="component" value="Unassembled WGS sequence"/>
</dbReference>
<dbReference type="eggNOG" id="COG3209">
    <property type="taxonomic scope" value="Bacteria"/>
</dbReference>
<evidence type="ECO:0000313" key="1">
    <source>
        <dbReference type="EMBL" id="EFE07712.1"/>
    </source>
</evidence>
<evidence type="ECO:0000313" key="2">
    <source>
        <dbReference type="Proteomes" id="UP000003880"/>
    </source>
</evidence>
<dbReference type="NCBIfam" id="TIGR03696">
    <property type="entry name" value="Rhs_assc_core"/>
    <property type="match status" value="1"/>
</dbReference>
<reference evidence="1 2" key="1">
    <citation type="submission" date="2010-02" db="EMBL/GenBank/DDBJ databases">
        <authorList>
            <person name="Weinstock G."/>
            <person name="Sodergren E."/>
            <person name="Clifton S."/>
            <person name="Fulton L."/>
            <person name="Fulton B."/>
            <person name="Courtney L."/>
            <person name="Fronick C."/>
            <person name="Harrison M."/>
            <person name="Strong C."/>
            <person name="Farmer C."/>
            <person name="Delahaunty K."/>
            <person name="Markovic C."/>
            <person name="Hall O."/>
            <person name="Minx P."/>
            <person name="Tomlinson C."/>
            <person name="Mitreva M."/>
            <person name="Nelson J."/>
            <person name="Hou S."/>
            <person name="Wollam A."/>
            <person name="Pepin K.H."/>
            <person name="Johnson M."/>
            <person name="Bhonagiri V."/>
            <person name="Zhang X."/>
            <person name="Suruliraj S."/>
            <person name="Warren W."/>
            <person name="Chinwalla A."/>
            <person name="Mardis E.R."/>
            <person name="Wilson R.K."/>
        </authorList>
    </citation>
    <scope>NUCLEOTIDE SEQUENCE [LARGE SCALE GENOMIC DNA]</scope>
    <source>
        <strain evidence="1 2">ATCC 29220</strain>
    </source>
</reference>
<dbReference type="InterPro" id="IPR022385">
    <property type="entry name" value="Rhs_assc_core"/>
</dbReference>
<comment type="caution">
    <text evidence="1">The sequence shown here is derived from an EMBL/GenBank/DDBJ whole genome shotgun (WGS) entry which is preliminary data.</text>
</comment>
<accession>D4BEG2</accession>
<organism evidence="1 2">
    <name type="scientific">Citrobacter youngae ATCC 29220</name>
    <dbReference type="NCBI Taxonomy" id="500640"/>
    <lineage>
        <taxon>Bacteria</taxon>
        <taxon>Pseudomonadati</taxon>
        <taxon>Pseudomonadota</taxon>
        <taxon>Gammaproteobacteria</taxon>
        <taxon>Enterobacterales</taxon>
        <taxon>Enterobacteriaceae</taxon>
        <taxon>Citrobacter</taxon>
        <taxon>Citrobacter freundii complex</taxon>
    </lineage>
</organism>
<dbReference type="PANTHER" id="PTHR32305">
    <property type="match status" value="1"/>
</dbReference>
<protein>
    <submittedName>
        <fullName evidence="1">RHS repeat-associated core domain protein</fullName>
    </submittedName>
</protein>
<dbReference type="HOGENOM" id="CLU_2521636_0_0_6"/>
<dbReference type="AlphaFoldDB" id="D4BEG2"/>
<dbReference type="InterPro" id="IPR050708">
    <property type="entry name" value="T6SS_VgrG/RHS"/>
</dbReference>
<dbReference type="PANTHER" id="PTHR32305:SF15">
    <property type="entry name" value="PROTEIN RHSA-RELATED"/>
    <property type="match status" value="1"/>
</dbReference>
<dbReference type="PRINTS" id="PR00394">
    <property type="entry name" value="RHSPROTEIN"/>
</dbReference>
<name>D4BEG2_9ENTR</name>
<proteinExistence type="predicted"/>
<gene>
    <name evidence="1" type="ORF">CIT292_08895</name>
</gene>
<dbReference type="EMBL" id="ABWL02000013">
    <property type="protein sequence ID" value="EFE07712.1"/>
    <property type="molecule type" value="Genomic_DNA"/>
</dbReference>
<dbReference type="Gene3D" id="2.180.10.10">
    <property type="entry name" value="RHS repeat-associated core"/>
    <property type="match status" value="1"/>
</dbReference>
<sequence length="84" mass="9936">MKDNNRLHTAGQSRNVPKLMVLLCGLEKELRHAEHDEWGNVLREDNPHNLQQLIRLPGQQYDEESGLHYNRHRYYNPGTGRYIT</sequence>